<dbReference type="InterPro" id="IPR036397">
    <property type="entry name" value="RNaseH_sf"/>
</dbReference>
<dbReference type="GO" id="GO:0003676">
    <property type="term" value="F:nucleic acid binding"/>
    <property type="evidence" value="ECO:0007669"/>
    <property type="project" value="InterPro"/>
</dbReference>
<proteinExistence type="predicted"/>
<dbReference type="AlphaFoldDB" id="A0A7R8HCD4"/>
<dbReference type="PANTHER" id="PTHR37984:SF5">
    <property type="entry name" value="PROTEIN NYNRIN-LIKE"/>
    <property type="match status" value="1"/>
</dbReference>
<protein>
    <submittedName>
        <fullName evidence="1">(salmon louse) hypothetical protein</fullName>
    </submittedName>
</protein>
<dbReference type="InterPro" id="IPR012337">
    <property type="entry name" value="RNaseH-like_sf"/>
</dbReference>
<name>A0A7R8HCD4_LEPSM</name>
<dbReference type="InterPro" id="IPR050951">
    <property type="entry name" value="Retrovirus_Pol_polyprotein"/>
</dbReference>
<evidence type="ECO:0000313" key="1">
    <source>
        <dbReference type="EMBL" id="CAF2999797.1"/>
    </source>
</evidence>
<reference evidence="1" key="1">
    <citation type="submission" date="2021-02" db="EMBL/GenBank/DDBJ databases">
        <authorList>
            <person name="Bekaert M."/>
        </authorList>
    </citation>
    <scope>NUCLEOTIDE SEQUENCE</scope>
    <source>
        <strain evidence="1">IoA-00</strain>
    </source>
</reference>
<sequence>MMTRPRITTCVLLTSKHIRQRWSSDFFLEYFLCRRNTGVIWDNDSPKIMREFDNSASTELHQLIGIHQRLTSVYHPQANGLAEKQNGTIRNKLLKVLQGTPKGLSRSLEPLLFSHRTTVDRSTKMTPFILMYGRQLILPVDFSNHLDGSDMTDNDSNFIYGNDEEEISEFNEDEVTKVMEMIYPHLLCFIHIPRILFQTPKFARE</sequence>
<organism evidence="1 2">
    <name type="scientific">Lepeophtheirus salmonis</name>
    <name type="common">Salmon louse</name>
    <name type="synonym">Caligus salmonis</name>
    <dbReference type="NCBI Taxonomy" id="72036"/>
    <lineage>
        <taxon>Eukaryota</taxon>
        <taxon>Metazoa</taxon>
        <taxon>Ecdysozoa</taxon>
        <taxon>Arthropoda</taxon>
        <taxon>Crustacea</taxon>
        <taxon>Multicrustacea</taxon>
        <taxon>Hexanauplia</taxon>
        <taxon>Copepoda</taxon>
        <taxon>Siphonostomatoida</taxon>
        <taxon>Caligidae</taxon>
        <taxon>Lepeophtheirus</taxon>
    </lineage>
</organism>
<dbReference type="EMBL" id="HG994586">
    <property type="protein sequence ID" value="CAF2999797.1"/>
    <property type="molecule type" value="Genomic_DNA"/>
</dbReference>
<dbReference type="Gene3D" id="3.30.420.10">
    <property type="entry name" value="Ribonuclease H-like superfamily/Ribonuclease H"/>
    <property type="match status" value="1"/>
</dbReference>
<gene>
    <name evidence="1" type="ORF">LSAA_13492</name>
</gene>
<dbReference type="SUPFAM" id="SSF53098">
    <property type="entry name" value="Ribonuclease H-like"/>
    <property type="match status" value="1"/>
</dbReference>
<keyword evidence="2" id="KW-1185">Reference proteome</keyword>
<dbReference type="Proteomes" id="UP000675881">
    <property type="component" value="Chromosome 7"/>
</dbReference>
<dbReference type="PANTHER" id="PTHR37984">
    <property type="entry name" value="PROTEIN CBG26694"/>
    <property type="match status" value="1"/>
</dbReference>
<accession>A0A7R8HCD4</accession>
<dbReference type="OrthoDB" id="6378618at2759"/>
<evidence type="ECO:0000313" key="2">
    <source>
        <dbReference type="Proteomes" id="UP000675881"/>
    </source>
</evidence>